<dbReference type="InterPro" id="IPR000847">
    <property type="entry name" value="LysR_HTH_N"/>
</dbReference>
<dbReference type="AlphaFoldDB" id="A0A7Y9PJQ0"/>
<evidence type="ECO:0000256" key="4">
    <source>
        <dbReference type="ARBA" id="ARBA00023163"/>
    </source>
</evidence>
<evidence type="ECO:0000256" key="3">
    <source>
        <dbReference type="ARBA" id="ARBA00023125"/>
    </source>
</evidence>
<evidence type="ECO:0000256" key="2">
    <source>
        <dbReference type="ARBA" id="ARBA00023015"/>
    </source>
</evidence>
<dbReference type="InterPro" id="IPR050176">
    <property type="entry name" value="LTTR"/>
</dbReference>
<dbReference type="Pfam" id="PF03466">
    <property type="entry name" value="LysR_substrate"/>
    <property type="match status" value="1"/>
</dbReference>
<comment type="caution">
    <text evidence="6">The sequence shown here is derived from an EMBL/GenBank/DDBJ whole genome shotgun (WGS) entry which is preliminary data.</text>
</comment>
<dbReference type="Gene3D" id="1.10.10.10">
    <property type="entry name" value="Winged helix-like DNA-binding domain superfamily/Winged helix DNA-binding domain"/>
    <property type="match status" value="1"/>
</dbReference>
<evidence type="ECO:0000259" key="5">
    <source>
        <dbReference type="PROSITE" id="PS50931"/>
    </source>
</evidence>
<accession>A0A7Y9PJQ0</accession>
<dbReference type="RefSeq" id="WP_218892192.1">
    <property type="nucleotide sequence ID" value="NZ_JACCCW010000002.1"/>
</dbReference>
<keyword evidence="4" id="KW-0804">Transcription</keyword>
<gene>
    <name evidence="6" type="ORF">HDF17_003320</name>
</gene>
<protein>
    <submittedName>
        <fullName evidence="6">DNA-binding transcriptional LysR family regulator</fullName>
    </submittedName>
</protein>
<dbReference type="SUPFAM" id="SSF53850">
    <property type="entry name" value="Periplasmic binding protein-like II"/>
    <property type="match status" value="1"/>
</dbReference>
<dbReference type="PANTHER" id="PTHR30579:SF7">
    <property type="entry name" value="HTH-TYPE TRANSCRIPTIONAL REGULATOR LRHA-RELATED"/>
    <property type="match status" value="1"/>
</dbReference>
<name>A0A7Y9PJQ0_9BACT</name>
<dbReference type="PROSITE" id="PS50931">
    <property type="entry name" value="HTH_LYSR"/>
    <property type="match status" value="1"/>
</dbReference>
<dbReference type="InterPro" id="IPR005119">
    <property type="entry name" value="LysR_subst-bd"/>
</dbReference>
<evidence type="ECO:0000313" key="7">
    <source>
        <dbReference type="Proteomes" id="UP000589520"/>
    </source>
</evidence>
<comment type="similarity">
    <text evidence="1">Belongs to the LysR transcriptional regulatory family.</text>
</comment>
<dbReference type="EMBL" id="JACCCW010000002">
    <property type="protein sequence ID" value="NYF81000.1"/>
    <property type="molecule type" value="Genomic_DNA"/>
</dbReference>
<feature type="domain" description="HTH lysR-type" evidence="5">
    <location>
        <begin position="6"/>
        <end position="63"/>
    </location>
</feature>
<reference evidence="6 7" key="1">
    <citation type="submission" date="2020-07" db="EMBL/GenBank/DDBJ databases">
        <title>Genomic Encyclopedia of Type Strains, Phase IV (KMG-V): Genome sequencing to study the core and pangenomes of soil and plant-associated prokaryotes.</title>
        <authorList>
            <person name="Whitman W."/>
        </authorList>
    </citation>
    <scope>NUCLEOTIDE SEQUENCE [LARGE SCALE GENOMIC DNA]</scope>
    <source>
        <strain evidence="6 7">X4EP2</strain>
    </source>
</reference>
<dbReference type="Proteomes" id="UP000589520">
    <property type="component" value="Unassembled WGS sequence"/>
</dbReference>
<sequence>MNLVNFDLDTLRTLIVASDLGGYGQAASRLGRTPSAISLQMKKLQEDAGATLFRKQGRGIALTEAGEIVLRYGRKMLALNDELLDTVQGASLAGTIRLGFSQDFADTVLPTVLSQFTKLYPLVQMEVRIEGNAALVEAIEKDQLDLALAVGQADRPTAQVLGNIELVWIAGQEFAKREGQQLPLVLLGPQCAFRKEAILKLDQAGVPWRIAAVSPSLAGLWASAIGGLGITVRSSLGLPAKLVWDKAMFDLPKLSSFPVTLHTQQKVMSAGVERLYAIVSEAVSRQLPTMTGKKSRKPR</sequence>
<keyword evidence="7" id="KW-1185">Reference proteome</keyword>
<dbReference type="Pfam" id="PF00126">
    <property type="entry name" value="HTH_1"/>
    <property type="match status" value="1"/>
</dbReference>
<dbReference type="PANTHER" id="PTHR30579">
    <property type="entry name" value="TRANSCRIPTIONAL REGULATOR"/>
    <property type="match status" value="1"/>
</dbReference>
<dbReference type="Gene3D" id="3.40.190.10">
    <property type="entry name" value="Periplasmic binding protein-like II"/>
    <property type="match status" value="2"/>
</dbReference>
<dbReference type="GO" id="GO:0003700">
    <property type="term" value="F:DNA-binding transcription factor activity"/>
    <property type="evidence" value="ECO:0007669"/>
    <property type="project" value="InterPro"/>
</dbReference>
<dbReference type="GO" id="GO:0003677">
    <property type="term" value="F:DNA binding"/>
    <property type="evidence" value="ECO:0007669"/>
    <property type="project" value="UniProtKB-KW"/>
</dbReference>
<evidence type="ECO:0000313" key="6">
    <source>
        <dbReference type="EMBL" id="NYF81000.1"/>
    </source>
</evidence>
<organism evidence="6 7">
    <name type="scientific">Granulicella arctica</name>
    <dbReference type="NCBI Taxonomy" id="940613"/>
    <lineage>
        <taxon>Bacteria</taxon>
        <taxon>Pseudomonadati</taxon>
        <taxon>Acidobacteriota</taxon>
        <taxon>Terriglobia</taxon>
        <taxon>Terriglobales</taxon>
        <taxon>Acidobacteriaceae</taxon>
        <taxon>Granulicella</taxon>
    </lineage>
</organism>
<proteinExistence type="inferred from homology"/>
<dbReference type="InterPro" id="IPR036388">
    <property type="entry name" value="WH-like_DNA-bd_sf"/>
</dbReference>
<keyword evidence="3 6" id="KW-0238">DNA-binding</keyword>
<dbReference type="InterPro" id="IPR036390">
    <property type="entry name" value="WH_DNA-bd_sf"/>
</dbReference>
<dbReference type="SUPFAM" id="SSF46785">
    <property type="entry name" value="Winged helix' DNA-binding domain"/>
    <property type="match status" value="1"/>
</dbReference>
<evidence type="ECO:0000256" key="1">
    <source>
        <dbReference type="ARBA" id="ARBA00009437"/>
    </source>
</evidence>
<keyword evidence="2" id="KW-0805">Transcription regulation</keyword>